<dbReference type="Pfam" id="PF26158">
    <property type="entry name" value="Claudin_TMEM179-179B"/>
    <property type="match status" value="1"/>
</dbReference>
<keyword evidence="3 6" id="KW-1133">Transmembrane helix</keyword>
<proteinExistence type="inferred from homology"/>
<feature type="transmembrane region" description="Helical" evidence="6">
    <location>
        <begin position="74"/>
        <end position="97"/>
    </location>
</feature>
<comment type="similarity">
    <text evidence="5">Belongs to the TMEM179 family.</text>
</comment>
<evidence type="ECO:0000313" key="7">
    <source>
        <dbReference type="EMBL" id="KAG8514463.1"/>
    </source>
</evidence>
<dbReference type="Proteomes" id="UP000700334">
    <property type="component" value="Unassembled WGS sequence"/>
</dbReference>
<feature type="transmembrane region" description="Helical" evidence="6">
    <location>
        <begin position="6"/>
        <end position="28"/>
    </location>
</feature>
<evidence type="ECO:0000256" key="5">
    <source>
        <dbReference type="ARBA" id="ARBA00093776"/>
    </source>
</evidence>
<dbReference type="EMBL" id="JAGFMF010011747">
    <property type="protein sequence ID" value="KAG8514463.1"/>
    <property type="molecule type" value="Genomic_DNA"/>
</dbReference>
<evidence type="ECO:0000313" key="8">
    <source>
        <dbReference type="Proteomes" id="UP000700334"/>
    </source>
</evidence>
<dbReference type="InterPro" id="IPR059010">
    <property type="entry name" value="TMEM179-179B"/>
</dbReference>
<feature type="transmembrane region" description="Helical" evidence="6">
    <location>
        <begin position="104"/>
        <end position="125"/>
    </location>
</feature>
<keyword evidence="2 6" id="KW-0812">Transmembrane</keyword>
<gene>
    <name evidence="7" type="ORF">J0S82_003339</name>
</gene>
<reference evidence="7" key="1">
    <citation type="journal article" date="2021" name="Evol. Appl.">
        <title>The genome of the Pyrenean desman and the effects of bottlenecks and inbreeding on the genomic landscape of an endangered species.</title>
        <authorList>
            <person name="Escoda L."/>
            <person name="Castresana J."/>
        </authorList>
    </citation>
    <scope>NUCLEOTIDE SEQUENCE</scope>
    <source>
        <strain evidence="7">IBE-C5619</strain>
    </source>
</reference>
<dbReference type="InterPro" id="IPR029673">
    <property type="entry name" value="TMEM179"/>
</dbReference>
<accession>A0A8J6DQA0</accession>
<feature type="transmembrane region" description="Helical" evidence="6">
    <location>
        <begin position="171"/>
        <end position="193"/>
    </location>
</feature>
<dbReference type="OrthoDB" id="6423876at2759"/>
<sequence length="233" mass="26218">MALNNFLFVQCVCYFLAFLFSFVVVVPLSENGHDFRGRCLLFTEGMWLSANLTVQERERFTVQEWGPPAACRFSLLASLLSLLLAAVLAWRALFFLCKGHEGSFLYAFLSLLASALVLFLVFIAGTLVSVGFSMWCDAVTEKGAVPHSCKELQRIDLELDADNSAFYDQFAIAQFGLWASWLAWLALTALAFLRVCRSYRREDLLDSLLHEKELLLARPGPRSALQREKSAVI</sequence>
<comment type="caution">
    <text evidence="7">The sequence shown here is derived from an EMBL/GenBank/DDBJ whole genome shotgun (WGS) entry which is preliminary data.</text>
</comment>
<name>A0A8J6DQA0_GALPY</name>
<evidence type="ECO:0000256" key="1">
    <source>
        <dbReference type="ARBA" id="ARBA00004141"/>
    </source>
</evidence>
<keyword evidence="4 6" id="KW-0472">Membrane</keyword>
<evidence type="ECO:0000256" key="2">
    <source>
        <dbReference type="ARBA" id="ARBA00022692"/>
    </source>
</evidence>
<keyword evidence="8" id="KW-1185">Reference proteome</keyword>
<evidence type="ECO:0000256" key="6">
    <source>
        <dbReference type="SAM" id="Phobius"/>
    </source>
</evidence>
<comment type="subcellular location">
    <subcellularLocation>
        <location evidence="1">Membrane</location>
        <topology evidence="1">Multi-pass membrane protein</topology>
    </subcellularLocation>
</comment>
<protein>
    <submittedName>
        <fullName evidence="7">Transmembrane protein 179</fullName>
    </submittedName>
</protein>
<dbReference type="PANTHER" id="PTHR31872">
    <property type="entry name" value="TRANSMEMBRANE PROTEIN 179"/>
    <property type="match status" value="1"/>
</dbReference>
<evidence type="ECO:0000256" key="3">
    <source>
        <dbReference type="ARBA" id="ARBA00022989"/>
    </source>
</evidence>
<dbReference type="PANTHER" id="PTHR31872:SF4">
    <property type="entry name" value="TRANSMEMBRANE PROTEIN 179"/>
    <property type="match status" value="1"/>
</dbReference>
<organism evidence="7 8">
    <name type="scientific">Galemys pyrenaicus</name>
    <name type="common">Iberian desman</name>
    <name type="synonym">Pyrenean desman</name>
    <dbReference type="NCBI Taxonomy" id="202257"/>
    <lineage>
        <taxon>Eukaryota</taxon>
        <taxon>Metazoa</taxon>
        <taxon>Chordata</taxon>
        <taxon>Craniata</taxon>
        <taxon>Vertebrata</taxon>
        <taxon>Euteleostomi</taxon>
        <taxon>Mammalia</taxon>
        <taxon>Eutheria</taxon>
        <taxon>Laurasiatheria</taxon>
        <taxon>Eulipotyphla</taxon>
        <taxon>Talpidae</taxon>
        <taxon>Galemys</taxon>
    </lineage>
</organism>
<dbReference type="AlphaFoldDB" id="A0A8J6DQA0"/>
<evidence type="ECO:0000256" key="4">
    <source>
        <dbReference type="ARBA" id="ARBA00023136"/>
    </source>
</evidence>